<protein>
    <recommendedName>
        <fullName evidence="2">PLAT domain-containing protein</fullName>
    </recommendedName>
</protein>
<dbReference type="RefSeq" id="WP_302109036.1">
    <property type="nucleotide sequence ID" value="NZ_JAUKTR010000001.1"/>
</dbReference>
<gene>
    <name evidence="3" type="ORF">Q0812_04210</name>
</gene>
<organism evidence="3 4">
    <name type="scientific">Peiella sedimenti</name>
    <dbReference type="NCBI Taxonomy" id="3061083"/>
    <lineage>
        <taxon>Bacteria</taxon>
        <taxon>Pseudomonadati</taxon>
        <taxon>Pseudomonadota</taxon>
        <taxon>Alphaproteobacteria</taxon>
        <taxon>Caulobacterales</taxon>
        <taxon>Caulobacteraceae</taxon>
        <taxon>Peiella</taxon>
    </lineage>
</organism>
<evidence type="ECO:0000256" key="1">
    <source>
        <dbReference type="SAM" id="SignalP"/>
    </source>
</evidence>
<evidence type="ECO:0000259" key="2">
    <source>
        <dbReference type="PROSITE" id="PS50095"/>
    </source>
</evidence>
<feature type="signal peptide" evidence="1">
    <location>
        <begin position="1"/>
        <end position="24"/>
    </location>
</feature>
<dbReference type="PROSITE" id="PS50095">
    <property type="entry name" value="PLAT"/>
    <property type="match status" value="1"/>
</dbReference>
<name>A0ABT8SJR5_9CAUL</name>
<keyword evidence="1" id="KW-0732">Signal</keyword>
<feature type="chain" id="PRO_5046588050" description="PLAT domain-containing protein" evidence="1">
    <location>
        <begin position="25"/>
        <end position="133"/>
    </location>
</feature>
<reference evidence="3" key="1">
    <citation type="submission" date="2023-07" db="EMBL/GenBank/DDBJ databases">
        <title>Brevundimonas soil sp. nov., isolated from the soil of chemical plant.</title>
        <authorList>
            <person name="Wu N."/>
        </authorList>
    </citation>
    <scope>NUCLEOTIDE SEQUENCE</scope>
    <source>
        <strain evidence="3">XZ-24</strain>
    </source>
</reference>
<comment type="caution">
    <text evidence="3">The sequence shown here is derived from an EMBL/GenBank/DDBJ whole genome shotgun (WGS) entry which is preliminary data.</text>
</comment>
<dbReference type="EMBL" id="JAUKTR010000001">
    <property type="protein sequence ID" value="MDO1558631.1"/>
    <property type="molecule type" value="Genomic_DNA"/>
</dbReference>
<proteinExistence type="predicted"/>
<dbReference type="Proteomes" id="UP001169063">
    <property type="component" value="Unassembled WGS sequence"/>
</dbReference>
<evidence type="ECO:0000313" key="4">
    <source>
        <dbReference type="Proteomes" id="UP001169063"/>
    </source>
</evidence>
<accession>A0ABT8SJR5</accession>
<evidence type="ECO:0000313" key="3">
    <source>
        <dbReference type="EMBL" id="MDO1558631.1"/>
    </source>
</evidence>
<dbReference type="InterPro" id="IPR001024">
    <property type="entry name" value="PLAT/LH2_dom"/>
</dbReference>
<keyword evidence="4" id="KW-1185">Reference proteome</keyword>
<feature type="domain" description="PLAT" evidence="2">
    <location>
        <begin position="97"/>
        <end position="133"/>
    </location>
</feature>
<sequence>MKPSGGVVMAAVAVALTISAPARAGSAATRASHPALRPAFGNTIVSTYPNGRQTLLWLEPDGDFEGERSQGQRISGVWEVDEDELCLRQRRPMPLPIRYCTPIVPGGVGARWTARAPTGETVQVQLVGGQIGR</sequence>